<evidence type="ECO:0000256" key="5">
    <source>
        <dbReference type="ARBA" id="ARBA00023004"/>
    </source>
</evidence>
<gene>
    <name evidence="8" type="ORF">SAMN05878503_12119</name>
</gene>
<dbReference type="Gene3D" id="1.10.760.10">
    <property type="entry name" value="Cytochrome c-like domain"/>
    <property type="match status" value="1"/>
</dbReference>
<keyword evidence="4" id="KW-0249">Electron transport</keyword>
<dbReference type="InterPro" id="IPR036909">
    <property type="entry name" value="Cyt_c-like_dom_sf"/>
</dbReference>
<dbReference type="OrthoDB" id="9770043at2"/>
<dbReference type="InterPro" id="IPR012938">
    <property type="entry name" value="Glc/Sorbosone_DH"/>
</dbReference>
<feature type="domain" description="Cytochrome c" evidence="7">
    <location>
        <begin position="470"/>
        <end position="571"/>
    </location>
</feature>
<dbReference type="Pfam" id="PF07995">
    <property type="entry name" value="GSDH"/>
    <property type="match status" value="1"/>
</dbReference>
<dbReference type="PANTHER" id="PTHR11961">
    <property type="entry name" value="CYTOCHROME C"/>
    <property type="match status" value="1"/>
</dbReference>
<dbReference type="EMBL" id="OAOQ01000021">
    <property type="protein sequence ID" value="SNX74279.1"/>
    <property type="molecule type" value="Genomic_DNA"/>
</dbReference>
<proteinExistence type="predicted"/>
<dbReference type="GO" id="GO:0020037">
    <property type="term" value="F:heme binding"/>
    <property type="evidence" value="ECO:0007669"/>
    <property type="project" value="InterPro"/>
</dbReference>
<accession>A0A285D3D0</accession>
<evidence type="ECO:0000313" key="8">
    <source>
        <dbReference type="EMBL" id="SNX74279.1"/>
    </source>
</evidence>
<reference evidence="9" key="1">
    <citation type="submission" date="2017-08" db="EMBL/GenBank/DDBJ databases">
        <authorList>
            <person name="Varghese N."/>
            <person name="Submissions S."/>
        </authorList>
    </citation>
    <scope>NUCLEOTIDE SEQUENCE [LARGE SCALE GENOMIC DNA]</scope>
    <source>
        <strain evidence="9">JA234</strain>
    </source>
</reference>
<sequence>MPDMSSRPSILRRAFRLLLALCLVAALAGATYLAGYYTQRFGLNPAHSVLTRVERKLKALAGQPSPLAQKMAQIESTHLRLVGQVYPQPGNDWVNGGSLTLWGDRLLVMNHKGESFVLREDEGALRRTPIVPPENGLEAYKSLARTGKYQGYQHLFQRVRFNHMLYVDEGGIRGLVLSYTRFDADRECYGTRVSWLPIPEAVRDVADLKNAASDWKTLFDTYPCQPLNPAGTALSGLGAGGRMAFRAPSTLYLSSGDYELDGILTYDAGIQSDQTSFGKIMAIDLVTGQSRIVSKGHRNPGGIAIDKLGRLWTVEHGYRGGDELNLIREGGNYGWPEETLGTLYSGLPMPIKGDYARHDLHDKPVYAWLPSVAPSSLVALDGFDPAWDGDLIAGSLSSAEFGQSLFHIRIEGERVLFVERIALGQRVRFVTQVGPDRIAVLTDRNDLILFRAERRPDPLEDVRKRVAVEFPPALAQRVLSTLDACNQCHSFEQYVNGTGPSLNGVAGRKIATTTFSGHSPSLRARGGVWDDETLKVYLRDPNAFAPGTGMPDPEIDDPDLLDALIWTLKQVDTADQKHMTYN</sequence>
<dbReference type="InterPro" id="IPR009056">
    <property type="entry name" value="Cyt_c-like_dom"/>
</dbReference>
<keyword evidence="2 6" id="KW-0349">Heme</keyword>
<dbReference type="PRINTS" id="PR00604">
    <property type="entry name" value="CYTCHRMECIAB"/>
</dbReference>
<keyword evidence="3 6" id="KW-0479">Metal-binding</keyword>
<keyword evidence="1" id="KW-0813">Transport</keyword>
<dbReference type="Gene3D" id="2.120.10.30">
    <property type="entry name" value="TolB, C-terminal domain"/>
    <property type="match status" value="1"/>
</dbReference>
<evidence type="ECO:0000313" key="9">
    <source>
        <dbReference type="Proteomes" id="UP000219467"/>
    </source>
</evidence>
<dbReference type="GO" id="GO:0046872">
    <property type="term" value="F:metal ion binding"/>
    <property type="evidence" value="ECO:0007669"/>
    <property type="project" value="UniProtKB-KW"/>
</dbReference>
<evidence type="ECO:0000256" key="2">
    <source>
        <dbReference type="ARBA" id="ARBA00022617"/>
    </source>
</evidence>
<dbReference type="GO" id="GO:0009055">
    <property type="term" value="F:electron transfer activity"/>
    <property type="evidence" value="ECO:0007669"/>
    <property type="project" value="InterPro"/>
</dbReference>
<keyword evidence="5 6" id="KW-0408">Iron</keyword>
<evidence type="ECO:0000256" key="6">
    <source>
        <dbReference type="PROSITE-ProRule" id="PRU00433"/>
    </source>
</evidence>
<dbReference type="InterPro" id="IPR002327">
    <property type="entry name" value="Cyt_c_1A/1B"/>
</dbReference>
<dbReference type="InterPro" id="IPR011041">
    <property type="entry name" value="Quinoprot_gluc/sorb_DH_b-prop"/>
</dbReference>
<name>A0A285D3D0_9RHOB</name>
<dbReference type="PROSITE" id="PS51007">
    <property type="entry name" value="CYTC"/>
    <property type="match status" value="1"/>
</dbReference>
<dbReference type="AlphaFoldDB" id="A0A285D3D0"/>
<organism evidence="8 9">
    <name type="scientific">Cereibacter ovatus</name>
    <dbReference type="NCBI Taxonomy" id="439529"/>
    <lineage>
        <taxon>Bacteria</taxon>
        <taxon>Pseudomonadati</taxon>
        <taxon>Pseudomonadota</taxon>
        <taxon>Alphaproteobacteria</taxon>
        <taxon>Rhodobacterales</taxon>
        <taxon>Paracoccaceae</taxon>
        <taxon>Cereibacter</taxon>
    </lineage>
</organism>
<keyword evidence="9" id="KW-1185">Reference proteome</keyword>
<evidence type="ECO:0000256" key="3">
    <source>
        <dbReference type="ARBA" id="ARBA00022723"/>
    </source>
</evidence>
<evidence type="ECO:0000259" key="7">
    <source>
        <dbReference type="PROSITE" id="PS51007"/>
    </source>
</evidence>
<dbReference type="SUPFAM" id="SSF50952">
    <property type="entry name" value="Soluble quinoprotein glucose dehydrogenase"/>
    <property type="match status" value="1"/>
</dbReference>
<protein>
    <submittedName>
        <fullName evidence="8">Glucose/sorbosone dehydrogenase</fullName>
    </submittedName>
</protein>
<dbReference type="InterPro" id="IPR011042">
    <property type="entry name" value="6-blade_b-propeller_TolB-like"/>
</dbReference>
<evidence type="ECO:0000256" key="1">
    <source>
        <dbReference type="ARBA" id="ARBA00022448"/>
    </source>
</evidence>
<dbReference type="SUPFAM" id="SSF46626">
    <property type="entry name" value="Cytochrome c"/>
    <property type="match status" value="1"/>
</dbReference>
<dbReference type="Proteomes" id="UP000219467">
    <property type="component" value="Unassembled WGS sequence"/>
</dbReference>
<evidence type="ECO:0000256" key="4">
    <source>
        <dbReference type="ARBA" id="ARBA00022982"/>
    </source>
</evidence>
<dbReference type="RefSeq" id="WP_097031624.1">
    <property type="nucleotide sequence ID" value="NZ_OAOQ01000021.1"/>
</dbReference>